<evidence type="ECO:0000256" key="1">
    <source>
        <dbReference type="ARBA" id="ARBA00000971"/>
    </source>
</evidence>
<dbReference type="GO" id="GO:0003755">
    <property type="term" value="F:peptidyl-prolyl cis-trans isomerase activity"/>
    <property type="evidence" value="ECO:0007669"/>
    <property type="project" value="UniProtKB-KW"/>
</dbReference>
<comment type="catalytic activity">
    <reaction evidence="1">
        <text>[protein]-peptidylproline (omega=180) = [protein]-peptidylproline (omega=0)</text>
        <dbReference type="Rhea" id="RHEA:16237"/>
        <dbReference type="Rhea" id="RHEA-COMP:10747"/>
        <dbReference type="Rhea" id="RHEA-COMP:10748"/>
        <dbReference type="ChEBI" id="CHEBI:83833"/>
        <dbReference type="ChEBI" id="CHEBI:83834"/>
        <dbReference type="EC" id="5.2.1.8"/>
    </reaction>
</comment>
<dbReference type="GO" id="GO:0005737">
    <property type="term" value="C:cytoplasm"/>
    <property type="evidence" value="ECO:0007669"/>
    <property type="project" value="TreeGrafter"/>
</dbReference>
<dbReference type="AlphaFoldDB" id="A0A5J4WMI8"/>
<sequence>MQHTLVYLDIAIGGLNSGRIKIQLFSDVVPKTCENFRCLCTGERGIGLQTKKPLHYKNTIFHRVIRGFMMQGGDFSQFNGRGGESIYGGKFIDESFKIRHDKAGLLSMANSGKNTNGSQFFITFKSCPHLDGKHVVFGQVIDGMDVVRQVEQVEVEEEKGNPNYPSLRQDEQNSDQQQEMDSDLEKDQQQEQDQQLMLQKKKRTRDEESKLSKEEKKKNKKQKKKGKKKKLSKEEKKLRKEVLKELKKEEKKRMKLGLNSLFDIDNLDKDENMNEKMNDKQNEIEIEKDLNKEKDIGISGNNDSIGNKKENSIGEIAGKEEDNKESQQQPQKIVRKFKGNTPGREYKGKGLFWRRYRSPTKNNYQSTQTTFIQIKFKFTFSLKITSTSS</sequence>
<dbReference type="OrthoDB" id="193499at2759"/>
<feature type="region of interest" description="Disordered" evidence="5">
    <location>
        <begin position="295"/>
        <end position="352"/>
    </location>
</feature>
<dbReference type="Pfam" id="PF00160">
    <property type="entry name" value="Pro_isomerase"/>
    <property type="match status" value="1"/>
</dbReference>
<dbReference type="FunFam" id="2.40.100.10:FF:000022">
    <property type="entry name" value="Peptidyl-prolyl cis-trans isomerase CYP95"/>
    <property type="match status" value="1"/>
</dbReference>
<evidence type="ECO:0000256" key="4">
    <source>
        <dbReference type="ARBA" id="ARBA00023235"/>
    </source>
</evidence>
<comment type="caution">
    <text evidence="7">The sequence shown here is derived from an EMBL/GenBank/DDBJ whole genome shotgun (WGS) entry which is preliminary data.</text>
</comment>
<keyword evidence="4 7" id="KW-0413">Isomerase</keyword>
<dbReference type="PANTHER" id="PTHR11071:SF561">
    <property type="entry name" value="PEPTIDYL-PROLYL CIS-TRANS ISOMERASE D-RELATED"/>
    <property type="match status" value="1"/>
</dbReference>
<reference evidence="7 8" key="1">
    <citation type="submission" date="2019-03" db="EMBL/GenBank/DDBJ databases">
        <title>Single cell metagenomics reveals metabolic interactions within the superorganism composed of flagellate Streblomastix strix and complex community of Bacteroidetes bacteria on its surface.</title>
        <authorList>
            <person name="Treitli S.C."/>
            <person name="Kolisko M."/>
            <person name="Husnik F."/>
            <person name="Keeling P."/>
            <person name="Hampl V."/>
        </authorList>
    </citation>
    <scope>NUCLEOTIDE SEQUENCE [LARGE SCALE GENOMIC DNA]</scope>
    <source>
        <strain evidence="7">ST1C</strain>
    </source>
</reference>
<dbReference type="PROSITE" id="PS00170">
    <property type="entry name" value="CSA_PPIASE_1"/>
    <property type="match status" value="1"/>
</dbReference>
<dbReference type="PRINTS" id="PR00153">
    <property type="entry name" value="CSAPPISMRASE"/>
</dbReference>
<protein>
    <recommendedName>
        <fullName evidence="2">peptidylprolyl isomerase</fullName>
        <ecNumber evidence="2">5.2.1.8</ecNumber>
    </recommendedName>
</protein>
<dbReference type="GO" id="GO:0016018">
    <property type="term" value="F:cyclosporin A binding"/>
    <property type="evidence" value="ECO:0007669"/>
    <property type="project" value="TreeGrafter"/>
</dbReference>
<feature type="domain" description="PPIase cyclophilin-type" evidence="6">
    <location>
        <begin position="7"/>
        <end position="162"/>
    </location>
</feature>
<dbReference type="GO" id="GO:0006457">
    <property type="term" value="P:protein folding"/>
    <property type="evidence" value="ECO:0007669"/>
    <property type="project" value="InterPro"/>
</dbReference>
<evidence type="ECO:0000313" key="7">
    <source>
        <dbReference type="EMBL" id="KAA6395846.1"/>
    </source>
</evidence>
<dbReference type="Proteomes" id="UP000324800">
    <property type="component" value="Unassembled WGS sequence"/>
</dbReference>
<evidence type="ECO:0000256" key="3">
    <source>
        <dbReference type="ARBA" id="ARBA00023110"/>
    </source>
</evidence>
<evidence type="ECO:0000256" key="5">
    <source>
        <dbReference type="SAM" id="MobiDB-lite"/>
    </source>
</evidence>
<name>A0A5J4WMI8_9EUKA</name>
<feature type="compositionally biased region" description="Basic and acidic residues" evidence="5">
    <location>
        <begin position="306"/>
        <end position="325"/>
    </location>
</feature>
<dbReference type="Gene3D" id="2.40.100.10">
    <property type="entry name" value="Cyclophilin-like"/>
    <property type="match status" value="1"/>
</dbReference>
<evidence type="ECO:0000259" key="6">
    <source>
        <dbReference type="PROSITE" id="PS50072"/>
    </source>
</evidence>
<organism evidence="7 8">
    <name type="scientific">Streblomastix strix</name>
    <dbReference type="NCBI Taxonomy" id="222440"/>
    <lineage>
        <taxon>Eukaryota</taxon>
        <taxon>Metamonada</taxon>
        <taxon>Preaxostyla</taxon>
        <taxon>Oxymonadida</taxon>
        <taxon>Streblomastigidae</taxon>
        <taxon>Streblomastix</taxon>
    </lineage>
</organism>
<feature type="compositionally biased region" description="Basic and acidic residues" evidence="5">
    <location>
        <begin position="204"/>
        <end position="217"/>
    </location>
</feature>
<dbReference type="InterPro" id="IPR002130">
    <property type="entry name" value="Cyclophilin-type_PPIase_dom"/>
</dbReference>
<dbReference type="InterPro" id="IPR029000">
    <property type="entry name" value="Cyclophilin-like_dom_sf"/>
</dbReference>
<dbReference type="SUPFAM" id="SSF50891">
    <property type="entry name" value="Cyclophilin-like"/>
    <property type="match status" value="1"/>
</dbReference>
<evidence type="ECO:0000256" key="2">
    <source>
        <dbReference type="ARBA" id="ARBA00013194"/>
    </source>
</evidence>
<accession>A0A5J4WMI8</accession>
<dbReference type="PANTHER" id="PTHR11071">
    <property type="entry name" value="PEPTIDYL-PROLYL CIS-TRANS ISOMERASE"/>
    <property type="match status" value="1"/>
</dbReference>
<gene>
    <name evidence="7" type="ORF">EZS28_008631</name>
</gene>
<feature type="compositionally biased region" description="Basic residues" evidence="5">
    <location>
        <begin position="218"/>
        <end position="231"/>
    </location>
</feature>
<proteinExistence type="predicted"/>
<dbReference type="PROSITE" id="PS50072">
    <property type="entry name" value="CSA_PPIASE_2"/>
    <property type="match status" value="1"/>
</dbReference>
<dbReference type="InterPro" id="IPR020892">
    <property type="entry name" value="Cyclophilin-type_PPIase_CS"/>
</dbReference>
<evidence type="ECO:0000313" key="8">
    <source>
        <dbReference type="Proteomes" id="UP000324800"/>
    </source>
</evidence>
<feature type="region of interest" description="Disordered" evidence="5">
    <location>
        <begin position="154"/>
        <end position="238"/>
    </location>
</feature>
<keyword evidence="3" id="KW-0697">Rotamase</keyword>
<dbReference type="EC" id="5.2.1.8" evidence="2"/>
<dbReference type="EMBL" id="SNRW01001579">
    <property type="protein sequence ID" value="KAA6395846.1"/>
    <property type="molecule type" value="Genomic_DNA"/>
</dbReference>